<keyword evidence="3" id="KW-1185">Reference proteome</keyword>
<sequence>MSEGDDREATSRLENDEKKTVETDIQAEGDDCQNAIEEDSGDCANYDIDRAKTSKTADKFFKKITSAPDANDCGGVLEWCQETEGRFKISWALPEGSTTTKDYIALCYTDLYPKIECSDAWCVVWLAWRRENLVAEVGIRAKVGHDFECAGERHDIDYADSLTRWAAAGATGRPITSDRGSRPSSHPQLTRCGPLSVPANCPVVRFYCRIISKLALNRDFVVGD</sequence>
<comment type="caution">
    <text evidence="2">The sequence shown here is derived from an EMBL/GenBank/DDBJ whole genome shotgun (WGS) entry which is preliminary data.</text>
</comment>
<gene>
    <name evidence="2" type="ORF">EVAR_26012_1</name>
</gene>
<evidence type="ECO:0000256" key="1">
    <source>
        <dbReference type="SAM" id="MobiDB-lite"/>
    </source>
</evidence>
<proteinExistence type="predicted"/>
<evidence type="ECO:0000313" key="3">
    <source>
        <dbReference type="Proteomes" id="UP000299102"/>
    </source>
</evidence>
<dbReference type="AlphaFoldDB" id="A0A4C1VRB5"/>
<feature type="region of interest" description="Disordered" evidence="1">
    <location>
        <begin position="1"/>
        <end position="32"/>
    </location>
</feature>
<dbReference type="EMBL" id="BGZK01000390">
    <property type="protein sequence ID" value="GBP40932.1"/>
    <property type="molecule type" value="Genomic_DNA"/>
</dbReference>
<accession>A0A4C1VRB5</accession>
<protein>
    <submittedName>
        <fullName evidence="2">Uncharacterized protein</fullName>
    </submittedName>
</protein>
<dbReference type="OrthoDB" id="7468471at2759"/>
<evidence type="ECO:0000313" key="2">
    <source>
        <dbReference type="EMBL" id="GBP40932.1"/>
    </source>
</evidence>
<organism evidence="2 3">
    <name type="scientific">Eumeta variegata</name>
    <name type="common">Bagworm moth</name>
    <name type="synonym">Eumeta japonica</name>
    <dbReference type="NCBI Taxonomy" id="151549"/>
    <lineage>
        <taxon>Eukaryota</taxon>
        <taxon>Metazoa</taxon>
        <taxon>Ecdysozoa</taxon>
        <taxon>Arthropoda</taxon>
        <taxon>Hexapoda</taxon>
        <taxon>Insecta</taxon>
        <taxon>Pterygota</taxon>
        <taxon>Neoptera</taxon>
        <taxon>Endopterygota</taxon>
        <taxon>Lepidoptera</taxon>
        <taxon>Glossata</taxon>
        <taxon>Ditrysia</taxon>
        <taxon>Tineoidea</taxon>
        <taxon>Psychidae</taxon>
        <taxon>Oiketicinae</taxon>
        <taxon>Eumeta</taxon>
    </lineage>
</organism>
<feature type="region of interest" description="Disordered" evidence="1">
    <location>
        <begin position="170"/>
        <end position="190"/>
    </location>
</feature>
<feature type="compositionally biased region" description="Basic and acidic residues" evidence="1">
    <location>
        <begin position="7"/>
        <end position="22"/>
    </location>
</feature>
<dbReference type="Proteomes" id="UP000299102">
    <property type="component" value="Unassembled WGS sequence"/>
</dbReference>
<reference evidence="2 3" key="1">
    <citation type="journal article" date="2019" name="Commun. Biol.">
        <title>The bagworm genome reveals a unique fibroin gene that provides high tensile strength.</title>
        <authorList>
            <person name="Kono N."/>
            <person name="Nakamura H."/>
            <person name="Ohtoshi R."/>
            <person name="Tomita M."/>
            <person name="Numata K."/>
            <person name="Arakawa K."/>
        </authorList>
    </citation>
    <scope>NUCLEOTIDE SEQUENCE [LARGE SCALE GENOMIC DNA]</scope>
</reference>
<name>A0A4C1VRB5_EUMVA</name>